<keyword evidence="2" id="KW-1133">Transmembrane helix</keyword>
<gene>
    <name evidence="4" type="ORF">GGD41_005511</name>
</gene>
<name>A0A7Y9WDK5_9BURK</name>
<dbReference type="CDD" id="cd01007">
    <property type="entry name" value="PBP2_BvgS_HisK_like"/>
    <property type="match status" value="2"/>
</dbReference>
<evidence type="ECO:0000313" key="5">
    <source>
        <dbReference type="Proteomes" id="UP000572540"/>
    </source>
</evidence>
<feature type="domain" description="Solute-binding protein family 3/N-terminal" evidence="3">
    <location>
        <begin position="8"/>
        <end position="216"/>
    </location>
</feature>
<dbReference type="Proteomes" id="UP000572540">
    <property type="component" value="Unassembled WGS sequence"/>
</dbReference>
<dbReference type="InterPro" id="IPR001638">
    <property type="entry name" value="Solute-binding_3/MltF_N"/>
</dbReference>
<proteinExistence type="predicted"/>
<feature type="transmembrane region" description="Helical" evidence="2">
    <location>
        <begin position="478"/>
        <end position="499"/>
    </location>
</feature>
<sequence length="547" mass="59079">MLASNWRPFEALEGGRLTGMSVDYLRALVGPDVVIEAKAFPDMPQLLAAACAGQVDLLMSLARTPERERCLRFTVPYFRSSISAVARRDGEGYGTASQLGAARIAIEKGFALERSVRERFPRAEINAFATTHAALAAVVRGDADAYFGFTPAVQYALATDEFRSLSVAFEEGSKTADLRFGVPRSRTALRDQLDRALASLDPADDAALRVRWLPGNFDAGPVTGAPRLVLTSREQAWLRSLPPLPVGFDSTWPPFSYVDDAGHPAGVAADHLAYLSRTLGVVFSRASTADWPATIAAFQRGELAMLATASSNDPRLRNAQHTRAYESYPLVIVGREDEPAARALGDFASRRIVVSSHVAGSVPHALDHIPLDHIAIAPSLDDALAMVAAGEADVLVGNVAAVDVVLKRRYVGVLKILGTVGESDALNFAVRADLSPLAGLIDRALLAMPPAEKQRIRQKWVTGSATGAGMWSVTALRLLPLLIGIGIVLLVTLRACLLLQREVRLRKKTERDLALQLSFQETMMKMVPYPLVAKDLDGRYIAVNQAL</sequence>
<dbReference type="PANTHER" id="PTHR35936:SF17">
    <property type="entry name" value="ARGININE-BINDING EXTRACELLULAR PROTEIN ARTP"/>
    <property type="match status" value="1"/>
</dbReference>
<evidence type="ECO:0000256" key="1">
    <source>
        <dbReference type="ARBA" id="ARBA00022729"/>
    </source>
</evidence>
<keyword evidence="2" id="KW-0812">Transmembrane</keyword>
<dbReference type="Pfam" id="PF00497">
    <property type="entry name" value="SBP_bac_3"/>
    <property type="match status" value="2"/>
</dbReference>
<dbReference type="SUPFAM" id="SSF53850">
    <property type="entry name" value="Periplasmic binding protein-like II"/>
    <property type="match status" value="2"/>
</dbReference>
<keyword evidence="1" id="KW-0732">Signal</keyword>
<dbReference type="EMBL" id="JACCAU010000001">
    <property type="protein sequence ID" value="NYH18283.1"/>
    <property type="molecule type" value="Genomic_DNA"/>
</dbReference>
<keyword evidence="2" id="KW-0472">Membrane</keyword>
<dbReference type="Gene3D" id="3.40.190.10">
    <property type="entry name" value="Periplasmic binding protein-like II"/>
    <property type="match status" value="4"/>
</dbReference>
<feature type="domain" description="Solute-binding protein family 3/N-terminal" evidence="3">
    <location>
        <begin position="243"/>
        <end position="464"/>
    </location>
</feature>
<evidence type="ECO:0000259" key="3">
    <source>
        <dbReference type="SMART" id="SM00062"/>
    </source>
</evidence>
<organism evidence="4 5">
    <name type="scientific">Paraburkholderia bryophila</name>
    <dbReference type="NCBI Taxonomy" id="420952"/>
    <lineage>
        <taxon>Bacteria</taxon>
        <taxon>Pseudomonadati</taxon>
        <taxon>Pseudomonadota</taxon>
        <taxon>Betaproteobacteria</taxon>
        <taxon>Burkholderiales</taxon>
        <taxon>Burkholderiaceae</taxon>
        <taxon>Paraburkholderia</taxon>
    </lineage>
</organism>
<evidence type="ECO:0000256" key="2">
    <source>
        <dbReference type="SAM" id="Phobius"/>
    </source>
</evidence>
<reference evidence="4 5" key="1">
    <citation type="submission" date="2020-07" db="EMBL/GenBank/DDBJ databases">
        <title>Exploring microbial biodiversity for novel pathways involved in the catabolism of aromatic compounds derived from lignin.</title>
        <authorList>
            <person name="Elkins J."/>
        </authorList>
    </citation>
    <scope>NUCLEOTIDE SEQUENCE [LARGE SCALE GENOMIC DNA]</scope>
    <source>
        <strain evidence="4 5">H2C3B</strain>
    </source>
</reference>
<dbReference type="AlphaFoldDB" id="A0A7Y9WDK5"/>
<dbReference type="PANTHER" id="PTHR35936">
    <property type="entry name" value="MEMBRANE-BOUND LYTIC MUREIN TRANSGLYCOSYLASE F"/>
    <property type="match status" value="1"/>
</dbReference>
<protein>
    <submittedName>
        <fullName evidence="4">ABC-type amino acid transport substrate-binding protein</fullName>
    </submittedName>
</protein>
<comment type="caution">
    <text evidence="4">The sequence shown here is derived from an EMBL/GenBank/DDBJ whole genome shotgun (WGS) entry which is preliminary data.</text>
</comment>
<accession>A0A7Y9WDK5</accession>
<evidence type="ECO:0000313" key="4">
    <source>
        <dbReference type="EMBL" id="NYH18283.1"/>
    </source>
</evidence>
<dbReference type="SMART" id="SM00062">
    <property type="entry name" value="PBPb"/>
    <property type="match status" value="2"/>
</dbReference>